<protein>
    <submittedName>
        <fullName evidence="1">Uncharacterized protein</fullName>
    </submittedName>
</protein>
<dbReference type="EMBL" id="LITU01000070">
    <property type="protein sequence ID" value="KOY14604.1"/>
    <property type="molecule type" value="Genomic_DNA"/>
</dbReference>
<gene>
    <name evidence="1" type="ORF">AMS66_21920</name>
</gene>
<dbReference type="PATRIC" id="fig|1705561.3.peg.4578"/>
<reference evidence="1 2" key="1">
    <citation type="submission" date="2015-08" db="EMBL/GenBank/DDBJ databases">
        <title>Draft genome sequence of cellulolytic and xylanolytic Paenibacillus sp. A59, isolated from a decaying forest soil from Patagonia, Argentina.</title>
        <authorList>
            <person name="Ghio S."/>
            <person name="Caceres A.M."/>
            <person name="Talia P."/>
            <person name="Grasso D."/>
            <person name="Campos E."/>
        </authorList>
    </citation>
    <scope>NUCLEOTIDE SEQUENCE [LARGE SCALE GENOMIC DNA]</scope>
    <source>
        <strain evidence="1 2">A59</strain>
    </source>
</reference>
<dbReference type="AlphaFoldDB" id="A0A0N1IWK3"/>
<accession>A0A0N1IWK3</accession>
<sequence length="64" mass="7471">MNEEACLHDWRTGFFCSINNPQAGETEVNEDEFKGLLNRKKNTFDKFILINLLQCEKDHIIISV</sequence>
<evidence type="ECO:0000313" key="2">
    <source>
        <dbReference type="Proteomes" id="UP000037688"/>
    </source>
</evidence>
<evidence type="ECO:0000313" key="1">
    <source>
        <dbReference type="EMBL" id="KOY14604.1"/>
    </source>
</evidence>
<keyword evidence="2" id="KW-1185">Reference proteome</keyword>
<dbReference type="Proteomes" id="UP000037688">
    <property type="component" value="Unassembled WGS sequence"/>
</dbReference>
<comment type="caution">
    <text evidence="1">The sequence shown here is derived from an EMBL/GenBank/DDBJ whole genome shotgun (WGS) entry which is preliminary data.</text>
</comment>
<organism evidence="1 2">
    <name type="scientific">Paenibacillus xylanivorans</name>
    <dbReference type="NCBI Taxonomy" id="1705561"/>
    <lineage>
        <taxon>Bacteria</taxon>
        <taxon>Bacillati</taxon>
        <taxon>Bacillota</taxon>
        <taxon>Bacilli</taxon>
        <taxon>Bacillales</taxon>
        <taxon>Paenibacillaceae</taxon>
        <taxon>Paenibacillus</taxon>
    </lineage>
</organism>
<name>A0A0N1IWK3_9BACL</name>
<dbReference type="RefSeq" id="WP_053782795.1">
    <property type="nucleotide sequence ID" value="NZ_LITU01000070.1"/>
</dbReference>
<proteinExistence type="predicted"/>